<reference evidence="1" key="1">
    <citation type="journal article" date="2020" name="Stud. Mycol.">
        <title>101 Dothideomycetes genomes: a test case for predicting lifestyles and emergence of pathogens.</title>
        <authorList>
            <person name="Haridas S."/>
            <person name="Albert R."/>
            <person name="Binder M."/>
            <person name="Bloem J."/>
            <person name="Labutti K."/>
            <person name="Salamov A."/>
            <person name="Andreopoulos B."/>
            <person name="Baker S."/>
            <person name="Barry K."/>
            <person name="Bills G."/>
            <person name="Bluhm B."/>
            <person name="Cannon C."/>
            <person name="Castanera R."/>
            <person name="Culley D."/>
            <person name="Daum C."/>
            <person name="Ezra D."/>
            <person name="Gonzalez J."/>
            <person name="Henrissat B."/>
            <person name="Kuo A."/>
            <person name="Liang C."/>
            <person name="Lipzen A."/>
            <person name="Lutzoni F."/>
            <person name="Magnuson J."/>
            <person name="Mondo S."/>
            <person name="Nolan M."/>
            <person name="Ohm R."/>
            <person name="Pangilinan J."/>
            <person name="Park H.-J."/>
            <person name="Ramirez L."/>
            <person name="Alfaro M."/>
            <person name="Sun H."/>
            <person name="Tritt A."/>
            <person name="Yoshinaga Y."/>
            <person name="Zwiers L.-H."/>
            <person name="Turgeon B."/>
            <person name="Goodwin S."/>
            <person name="Spatafora J."/>
            <person name="Crous P."/>
            <person name="Grigoriev I."/>
        </authorList>
    </citation>
    <scope>NUCLEOTIDE SEQUENCE</scope>
    <source>
        <strain evidence="1">HMLAC05119</strain>
    </source>
</reference>
<sequence length="144" mass="16467">MDCLPLELSAIVFEHLIEYDLAPKSFSEYTEEPTDRLTRWTRAEPSLNWELLTQDSRSWILNTRISSRKMYHTSHAAFAKLLGDRKFRYTRVGMDDMAGIGQNPDLAPHITTLANGCGGFYWPGDVSAIKKHLSALKHAEQERL</sequence>
<evidence type="ECO:0000313" key="1">
    <source>
        <dbReference type="EMBL" id="KAF1914447.1"/>
    </source>
</evidence>
<dbReference type="OrthoDB" id="3759093at2759"/>
<keyword evidence="2" id="KW-1185">Reference proteome</keyword>
<dbReference type="AlphaFoldDB" id="A0A6A5QK57"/>
<dbReference type="EMBL" id="ML979137">
    <property type="protein sequence ID" value="KAF1914447.1"/>
    <property type="molecule type" value="Genomic_DNA"/>
</dbReference>
<evidence type="ECO:0000313" key="2">
    <source>
        <dbReference type="Proteomes" id="UP000800096"/>
    </source>
</evidence>
<organism evidence="1 2">
    <name type="scientific">Ampelomyces quisqualis</name>
    <name type="common">Powdery mildew agent</name>
    <dbReference type="NCBI Taxonomy" id="50730"/>
    <lineage>
        <taxon>Eukaryota</taxon>
        <taxon>Fungi</taxon>
        <taxon>Dikarya</taxon>
        <taxon>Ascomycota</taxon>
        <taxon>Pezizomycotina</taxon>
        <taxon>Dothideomycetes</taxon>
        <taxon>Pleosporomycetidae</taxon>
        <taxon>Pleosporales</taxon>
        <taxon>Pleosporineae</taxon>
        <taxon>Phaeosphaeriaceae</taxon>
        <taxon>Ampelomyces</taxon>
    </lineage>
</organism>
<accession>A0A6A5QK57</accession>
<proteinExistence type="predicted"/>
<gene>
    <name evidence="1" type="ORF">BDU57DRAFT_540375</name>
</gene>
<protein>
    <submittedName>
        <fullName evidence="1">Uncharacterized protein</fullName>
    </submittedName>
</protein>
<name>A0A6A5QK57_AMPQU</name>
<dbReference type="Proteomes" id="UP000800096">
    <property type="component" value="Unassembled WGS sequence"/>
</dbReference>